<dbReference type="EMBL" id="QFXC01000014">
    <property type="protein sequence ID" value="RDH80674.1"/>
    <property type="molecule type" value="Genomic_DNA"/>
</dbReference>
<evidence type="ECO:0000313" key="2">
    <source>
        <dbReference type="EMBL" id="RDH80674.1"/>
    </source>
</evidence>
<name>A0A370D8H0_9GAMM</name>
<accession>A0A370D8H0</accession>
<proteinExistence type="predicted"/>
<keyword evidence="3" id="KW-1185">Reference proteome</keyword>
<evidence type="ECO:0000313" key="3">
    <source>
        <dbReference type="Proteomes" id="UP000254266"/>
    </source>
</evidence>
<keyword evidence="1" id="KW-0472">Membrane</keyword>
<organism evidence="2 3">
    <name type="scientific">endosymbiont of Galathealinum brachiosum</name>
    <dbReference type="NCBI Taxonomy" id="2200906"/>
    <lineage>
        <taxon>Bacteria</taxon>
        <taxon>Pseudomonadati</taxon>
        <taxon>Pseudomonadota</taxon>
        <taxon>Gammaproteobacteria</taxon>
        <taxon>sulfur-oxidizing symbionts</taxon>
    </lineage>
</organism>
<keyword evidence="1" id="KW-1133">Transmembrane helix</keyword>
<dbReference type="Proteomes" id="UP000254266">
    <property type="component" value="Unassembled WGS sequence"/>
</dbReference>
<feature type="transmembrane region" description="Helical" evidence="1">
    <location>
        <begin position="138"/>
        <end position="156"/>
    </location>
</feature>
<comment type="caution">
    <text evidence="2">The sequence shown here is derived from an EMBL/GenBank/DDBJ whole genome shotgun (WGS) entry which is preliminary data.</text>
</comment>
<evidence type="ECO:0008006" key="4">
    <source>
        <dbReference type="Google" id="ProtNLM"/>
    </source>
</evidence>
<protein>
    <recommendedName>
        <fullName evidence="4">DUF3592 domain-containing protein</fullName>
    </recommendedName>
</protein>
<sequence>MNSDTVEFYLYSTISLSCLYLIAITYYKYFVAKYWHKTFAEIQNINVLNEAKGHYLFGEKDKEVNSLNIQYTYSISGKTYKGSKASLIDDLPFFSNFEAENYAEFNELSVNEGKLPIYVNPKNNKSSLIIRELNTSKITNLLIISIVFFLLSLNKLNALDSFTLYSYLMLCVSLGPIVTIERLAFQKNMSHETNDK</sequence>
<evidence type="ECO:0000256" key="1">
    <source>
        <dbReference type="SAM" id="Phobius"/>
    </source>
</evidence>
<reference evidence="2 3" key="1">
    <citation type="journal article" date="2018" name="ISME J.">
        <title>Endosymbiont genomes yield clues of tubeworm success.</title>
        <authorList>
            <person name="Li Y."/>
            <person name="Liles M.R."/>
            <person name="Halanych K.M."/>
        </authorList>
    </citation>
    <scope>NUCLEOTIDE SEQUENCE [LARGE SCALE GENOMIC DNA]</scope>
    <source>
        <strain evidence="2">A1464</strain>
    </source>
</reference>
<gene>
    <name evidence="2" type="ORF">DIZ80_16730</name>
</gene>
<keyword evidence="1" id="KW-0812">Transmembrane</keyword>
<feature type="transmembrane region" description="Helical" evidence="1">
    <location>
        <begin position="6"/>
        <end position="27"/>
    </location>
</feature>
<dbReference type="AlphaFoldDB" id="A0A370D8H0"/>
<feature type="transmembrane region" description="Helical" evidence="1">
    <location>
        <begin position="162"/>
        <end position="180"/>
    </location>
</feature>